<proteinExistence type="predicted"/>
<accession>A0ACC2HYI2</accession>
<keyword evidence="2" id="KW-1185">Reference proteome</keyword>
<gene>
    <name evidence="1" type="ORF">ONZ43_g6505</name>
</gene>
<dbReference type="EMBL" id="JAPESX010002352">
    <property type="protein sequence ID" value="KAJ8108171.1"/>
    <property type="molecule type" value="Genomic_DNA"/>
</dbReference>
<dbReference type="Proteomes" id="UP001153334">
    <property type="component" value="Unassembled WGS sequence"/>
</dbReference>
<organism evidence="1 2">
    <name type="scientific">Nemania bipapillata</name>
    <dbReference type="NCBI Taxonomy" id="110536"/>
    <lineage>
        <taxon>Eukaryota</taxon>
        <taxon>Fungi</taxon>
        <taxon>Dikarya</taxon>
        <taxon>Ascomycota</taxon>
        <taxon>Pezizomycotina</taxon>
        <taxon>Sordariomycetes</taxon>
        <taxon>Xylariomycetidae</taxon>
        <taxon>Xylariales</taxon>
        <taxon>Xylariaceae</taxon>
        <taxon>Nemania</taxon>
    </lineage>
</organism>
<reference evidence="1" key="1">
    <citation type="submission" date="2022-11" db="EMBL/GenBank/DDBJ databases">
        <title>Genome Sequence of Nemania bipapillata.</title>
        <authorList>
            <person name="Buettner E."/>
        </authorList>
    </citation>
    <scope>NUCLEOTIDE SEQUENCE</scope>
    <source>
        <strain evidence="1">CP14</strain>
    </source>
</reference>
<evidence type="ECO:0000313" key="1">
    <source>
        <dbReference type="EMBL" id="KAJ8108171.1"/>
    </source>
</evidence>
<comment type="caution">
    <text evidence="1">The sequence shown here is derived from an EMBL/GenBank/DDBJ whole genome shotgun (WGS) entry which is preliminary data.</text>
</comment>
<evidence type="ECO:0000313" key="2">
    <source>
        <dbReference type="Proteomes" id="UP001153334"/>
    </source>
</evidence>
<name>A0ACC2HYI2_9PEZI</name>
<sequence>MIPSLVYLLPLYPLAVQAALEVDLNSTESIKRAAAQVAEDLLTYYHGDEPGQIPGILPGPPPGGGDYYWWEGGAMWGALLDYWHWTGDGTYNNLSYQALLWQAGPNRDFVDKNWSFSLGNDDQAFWAMSALIAAETKFEDPPPDQPQWLALAQAAFVAIANGCFFNMGARLARYTKNDTYLDWSIRTWDWLVAVKYIDDDWNVYDGADISNNCTIIVKQQFSYNAAILLQGAAYLYNYTSDQIWLDRINGLLDGIERVFFVKGVAYEPACEGGCGFHWTSGKFDGLLGAGQQMDVLGALSSLLIMDAPVAVTNDTGGTSVGNPDAGAEKPTYSELGPITMGDRAGAGIVTVVAISLAITSLWWMIK</sequence>
<protein>
    <submittedName>
        <fullName evidence="1">Uncharacterized protein</fullName>
    </submittedName>
</protein>